<dbReference type="OrthoDB" id="1933717at2759"/>
<reference evidence="3" key="2">
    <citation type="submission" date="2015-01" db="EMBL/GenBank/DDBJ databases">
        <title>Evolutionary Origins and Diversification of the Mycorrhizal Mutualists.</title>
        <authorList>
            <consortium name="DOE Joint Genome Institute"/>
            <consortium name="Mycorrhizal Genomics Consortium"/>
            <person name="Kohler A."/>
            <person name="Kuo A."/>
            <person name="Nagy L.G."/>
            <person name="Floudas D."/>
            <person name="Copeland A."/>
            <person name="Barry K.W."/>
            <person name="Cichocki N."/>
            <person name="Veneault-Fourrey C."/>
            <person name="LaButti K."/>
            <person name="Lindquist E.A."/>
            <person name="Lipzen A."/>
            <person name="Lundell T."/>
            <person name="Morin E."/>
            <person name="Murat C."/>
            <person name="Riley R."/>
            <person name="Ohm R."/>
            <person name="Sun H."/>
            <person name="Tunlid A."/>
            <person name="Henrissat B."/>
            <person name="Grigoriev I.V."/>
            <person name="Hibbett D.S."/>
            <person name="Martin F."/>
        </authorList>
    </citation>
    <scope>NUCLEOTIDE SEQUENCE [LARGE SCALE GENOMIC DNA]</scope>
    <source>
        <strain evidence="3">Zn</strain>
    </source>
</reference>
<dbReference type="InterPro" id="IPR036291">
    <property type="entry name" value="NAD(P)-bd_dom_sf"/>
</dbReference>
<dbReference type="GO" id="GO:0005737">
    <property type="term" value="C:cytoplasm"/>
    <property type="evidence" value="ECO:0007669"/>
    <property type="project" value="TreeGrafter"/>
</dbReference>
<name>A0A0C3D871_OIDMZ</name>
<sequence length="271" mass="28457">MYRIAIQAKNLHFLKPSGALNIMADSRTIVLITGANQGVGFETAKNLVSSSTNYHVIIGCRDISRGEDAIATLQSGSILGSVSAIQIDVTDDGSVDAAATEVSSSFGRLDVLVNNAGVFNVDPDKRKAFKAVVAVNYVGVISVTEAFLPLLKKSSSPRLIFVSSSTGSLTHASDPNSRLFNPLGGIAYRSSKAALSMILLHYHGLLSPDGFKVLGADPGLVATNLTGDRVSLLKRGAAEGHVGGERIGTVVRGDRDNDVGRVCGEYGVMPW</sequence>
<proteinExistence type="inferred from homology"/>
<dbReference type="HOGENOM" id="CLU_010194_9_0_1"/>
<dbReference type="GO" id="GO:0019748">
    <property type="term" value="P:secondary metabolic process"/>
    <property type="evidence" value="ECO:0007669"/>
    <property type="project" value="TreeGrafter"/>
</dbReference>
<comment type="similarity">
    <text evidence="1">Belongs to the short-chain dehydrogenases/reductases (SDR) family.</text>
</comment>
<dbReference type="AlphaFoldDB" id="A0A0C3D871"/>
<dbReference type="STRING" id="913774.A0A0C3D871"/>
<dbReference type="GO" id="GO:0016491">
    <property type="term" value="F:oxidoreductase activity"/>
    <property type="evidence" value="ECO:0007669"/>
    <property type="project" value="TreeGrafter"/>
</dbReference>
<dbReference type="PANTHER" id="PTHR43544">
    <property type="entry name" value="SHORT-CHAIN DEHYDROGENASE/REDUCTASE"/>
    <property type="match status" value="1"/>
</dbReference>
<dbReference type="InterPro" id="IPR002347">
    <property type="entry name" value="SDR_fam"/>
</dbReference>
<evidence type="ECO:0000256" key="1">
    <source>
        <dbReference type="ARBA" id="ARBA00006484"/>
    </source>
</evidence>
<dbReference type="PANTHER" id="PTHR43544:SF32">
    <property type="entry name" value="CHAIN DEHYDROGENASE, PUTATIVE (AFU_ORTHOLOGUE AFUA_5G01530)-RELATED"/>
    <property type="match status" value="1"/>
</dbReference>
<dbReference type="EMBL" id="KN832870">
    <property type="protein sequence ID" value="KIN07539.1"/>
    <property type="molecule type" value="Genomic_DNA"/>
</dbReference>
<evidence type="ECO:0000313" key="3">
    <source>
        <dbReference type="Proteomes" id="UP000054321"/>
    </source>
</evidence>
<reference evidence="2 3" key="1">
    <citation type="submission" date="2014-04" db="EMBL/GenBank/DDBJ databases">
        <authorList>
            <consortium name="DOE Joint Genome Institute"/>
            <person name="Kuo A."/>
            <person name="Martino E."/>
            <person name="Perotto S."/>
            <person name="Kohler A."/>
            <person name="Nagy L.G."/>
            <person name="Floudas D."/>
            <person name="Copeland A."/>
            <person name="Barry K.W."/>
            <person name="Cichocki N."/>
            <person name="Veneault-Fourrey C."/>
            <person name="LaButti K."/>
            <person name="Lindquist E.A."/>
            <person name="Lipzen A."/>
            <person name="Lundell T."/>
            <person name="Morin E."/>
            <person name="Murat C."/>
            <person name="Sun H."/>
            <person name="Tunlid A."/>
            <person name="Henrissat B."/>
            <person name="Grigoriev I.V."/>
            <person name="Hibbett D.S."/>
            <person name="Martin F."/>
            <person name="Nordberg H.P."/>
            <person name="Cantor M.N."/>
            <person name="Hua S.X."/>
        </authorList>
    </citation>
    <scope>NUCLEOTIDE SEQUENCE [LARGE SCALE GENOMIC DNA]</scope>
    <source>
        <strain evidence="2 3">Zn</strain>
    </source>
</reference>
<dbReference type="PRINTS" id="PR00081">
    <property type="entry name" value="GDHRDH"/>
</dbReference>
<dbReference type="SUPFAM" id="SSF51735">
    <property type="entry name" value="NAD(P)-binding Rossmann-fold domains"/>
    <property type="match status" value="1"/>
</dbReference>
<keyword evidence="3" id="KW-1185">Reference proteome</keyword>
<organism evidence="2 3">
    <name type="scientific">Oidiodendron maius (strain Zn)</name>
    <dbReference type="NCBI Taxonomy" id="913774"/>
    <lineage>
        <taxon>Eukaryota</taxon>
        <taxon>Fungi</taxon>
        <taxon>Dikarya</taxon>
        <taxon>Ascomycota</taxon>
        <taxon>Pezizomycotina</taxon>
        <taxon>Leotiomycetes</taxon>
        <taxon>Leotiomycetes incertae sedis</taxon>
        <taxon>Myxotrichaceae</taxon>
        <taxon>Oidiodendron</taxon>
    </lineage>
</organism>
<dbReference type="Pfam" id="PF00106">
    <property type="entry name" value="adh_short"/>
    <property type="match status" value="1"/>
</dbReference>
<accession>A0A0C3D871</accession>
<dbReference type="Proteomes" id="UP000054321">
    <property type="component" value="Unassembled WGS sequence"/>
</dbReference>
<dbReference type="InParanoid" id="A0A0C3D871"/>
<dbReference type="InterPro" id="IPR051468">
    <property type="entry name" value="Fungal_SecMetab_SDRs"/>
</dbReference>
<evidence type="ECO:0000313" key="2">
    <source>
        <dbReference type="EMBL" id="KIN07539.1"/>
    </source>
</evidence>
<gene>
    <name evidence="2" type="ORF">OIDMADRAFT_140106</name>
</gene>
<dbReference type="Gene3D" id="3.40.50.720">
    <property type="entry name" value="NAD(P)-binding Rossmann-like Domain"/>
    <property type="match status" value="1"/>
</dbReference>
<protein>
    <submittedName>
        <fullName evidence="2">Uncharacterized protein</fullName>
    </submittedName>
</protein>